<dbReference type="Proteomes" id="UP001163714">
    <property type="component" value="Unassembled WGS sequence"/>
</dbReference>
<protein>
    <submittedName>
        <fullName evidence="3">Tyrosine-type recombinase/integrase</fullName>
    </submittedName>
</protein>
<evidence type="ECO:0000313" key="3">
    <source>
        <dbReference type="EMBL" id="MCW3173896.1"/>
    </source>
</evidence>
<organism evidence="3 4">
    <name type="scientific">Shewanella subflava</name>
    <dbReference type="NCBI Taxonomy" id="2986476"/>
    <lineage>
        <taxon>Bacteria</taxon>
        <taxon>Pseudomonadati</taxon>
        <taxon>Pseudomonadota</taxon>
        <taxon>Gammaproteobacteria</taxon>
        <taxon>Alteromonadales</taxon>
        <taxon>Shewanellaceae</taxon>
        <taxon>Shewanella</taxon>
    </lineage>
</organism>
<dbReference type="SUPFAM" id="SSF56349">
    <property type="entry name" value="DNA breaking-rejoining enzymes"/>
    <property type="match status" value="1"/>
</dbReference>
<dbReference type="InterPro" id="IPR050090">
    <property type="entry name" value="Tyrosine_recombinase_XerCD"/>
</dbReference>
<dbReference type="InterPro" id="IPR011010">
    <property type="entry name" value="DNA_brk_join_enz"/>
</dbReference>
<proteinExistence type="predicted"/>
<dbReference type="Gene3D" id="1.10.443.10">
    <property type="entry name" value="Intergrase catalytic core"/>
    <property type="match status" value="1"/>
</dbReference>
<dbReference type="RefSeq" id="WP_264728284.1">
    <property type="nucleotide sequence ID" value="NZ_JAPDMX010000031.1"/>
</dbReference>
<keyword evidence="2" id="KW-0233">DNA recombination</keyword>
<evidence type="ECO:0000256" key="2">
    <source>
        <dbReference type="ARBA" id="ARBA00023172"/>
    </source>
</evidence>
<name>A0ABT3ICV6_9GAMM</name>
<accession>A0ABT3ICV6</accession>
<comment type="caution">
    <text evidence="3">The sequence shown here is derived from an EMBL/GenBank/DDBJ whole genome shotgun (WGS) entry which is preliminary data.</text>
</comment>
<dbReference type="PANTHER" id="PTHR30349:SF64">
    <property type="entry name" value="PROPHAGE INTEGRASE INTD-RELATED"/>
    <property type="match status" value="1"/>
</dbReference>
<evidence type="ECO:0000313" key="4">
    <source>
        <dbReference type="Proteomes" id="UP001163714"/>
    </source>
</evidence>
<dbReference type="InterPro" id="IPR013762">
    <property type="entry name" value="Integrase-like_cat_sf"/>
</dbReference>
<gene>
    <name evidence="3" type="ORF">OHT75_15560</name>
</gene>
<evidence type="ECO:0000256" key="1">
    <source>
        <dbReference type="ARBA" id="ARBA00022908"/>
    </source>
</evidence>
<reference evidence="3" key="1">
    <citation type="submission" date="2022-10" db="EMBL/GenBank/DDBJ databases">
        <title>Shewanella flava sp. nov, isolated from the estuary of the Fenhe River into the Yellow River.</title>
        <authorList>
            <person name="Li Y."/>
        </authorList>
    </citation>
    <scope>NUCLEOTIDE SEQUENCE</scope>
    <source>
        <strain evidence="3">FYR11-62</strain>
    </source>
</reference>
<sequence length="1043" mass="120833">MENIKVRHFIKRLIETGKLHPLYREVFDAFVEQNEHAVEDDTESKVDDAQSKVEADFYQSYKNLLGHLKKRFILSETKILPDELEALIAQLKPAVLSKQTQLLILQSILNYAKKHHGIDSPNIPSIVTLKRDKPILTPVELVQLPIVDMLYTLLDKELISPNRALSINEKLGRAALLVYLTVNVSKTQELLSILEHPKDVFYVGGICYWQKQQTITAPKRYILSDVAVMALQQWVNVNQSSSKIQVCIVKYLNTTSEFDWSDLSILKLRTLRKIHNILHLGPVQYQMYFLPSVSQALPEHPFMRILTNKACLHSEPHLLGVSELGTSKFNQWRHMVNNNHCFIAIDITLKQLDDIFFKLNQLKERNEPRVTCLAFMSDMLQSSELTANPYLWLLCSWLFSLLKDGGTYKSRLKLATTVDYVRSLSKPFLAVFSTCDLGLLSGEDWANKLNDSAEAFTSAQRKKYIYYFAQFLVETNLVRDLCLSDIDVVGSSSEVDANLISPSHIDEVLGYITEHVEDDVVYQYAFFLLCFCFYSGLRRNEASKLTWADFSFAVKAPTTDAFDYVQLSVRPNQHRSLKTTSARRELPLDALWPKTAIEKLRVRYQIQQHSGTNKKALLFDDANRVNQAYELITDLIRHFTKDYTLRIHHLRHSFANWSWCRFNPRIIKQGRAQLTILDHQMFDDDYLQRLQTRLRYNMNSRKKMFILAHLMGHKDVQSTLNSYLHLKDILYYLELKPHFNLTKYFTSECVGRVSWLEPEQGLSLAERLNYYTRDTDAKLAIQPAPLTSSLSVPTFSTYVREIKPNCEISSMTWARALNALKVSSVIESSQYYNVPLEELQQLLNNAKQVHQHYPRVSKRLPLIPAFPRLHHADDAAKVDVFVAKSSKVFMYLCNKFDKSIGVEPLTLSNVRLSMEILNYAVPGKDYALRCPDSTVSRIFIRFCQLMGLKDRHLKFRFHRADLTKDKEQSKAIEYRWKKTITDYGFSENNFVVASESEGRFLGKHDGNGFLEIALVNNRYQRVQRHKSLFSFLHFLLILSYQEK</sequence>
<keyword evidence="1" id="KW-0229">DNA integration</keyword>
<dbReference type="EMBL" id="JAPDMX010000031">
    <property type="protein sequence ID" value="MCW3173896.1"/>
    <property type="molecule type" value="Genomic_DNA"/>
</dbReference>
<dbReference type="PANTHER" id="PTHR30349">
    <property type="entry name" value="PHAGE INTEGRASE-RELATED"/>
    <property type="match status" value="1"/>
</dbReference>
<keyword evidence="4" id="KW-1185">Reference proteome</keyword>